<evidence type="ECO:0000256" key="4">
    <source>
        <dbReference type="PROSITE-ProRule" id="PRU00175"/>
    </source>
</evidence>
<gene>
    <name evidence="8" type="primary">Aste57867_908</name>
    <name evidence="7" type="ORF">As57867_000907</name>
    <name evidence="8" type="ORF">ASTE57867_908</name>
</gene>
<feature type="domain" description="FYVE-type" evidence="6">
    <location>
        <begin position="274"/>
        <end position="328"/>
    </location>
</feature>
<dbReference type="InterPro" id="IPR052727">
    <property type="entry name" value="Rab4/Rab5_effector"/>
</dbReference>
<keyword evidence="1" id="KW-0479">Metal-binding</keyword>
<proteinExistence type="predicted"/>
<dbReference type="GO" id="GO:0008270">
    <property type="term" value="F:zinc ion binding"/>
    <property type="evidence" value="ECO:0007669"/>
    <property type="project" value="UniProtKB-KW"/>
</dbReference>
<dbReference type="PROSITE" id="PS50089">
    <property type="entry name" value="ZF_RING_2"/>
    <property type="match status" value="1"/>
</dbReference>
<dbReference type="EMBL" id="CAADRA010000058">
    <property type="protein sequence ID" value="VFT78132.1"/>
    <property type="molecule type" value="Genomic_DNA"/>
</dbReference>
<dbReference type="Proteomes" id="UP000332933">
    <property type="component" value="Unassembled WGS sequence"/>
</dbReference>
<dbReference type="InterPro" id="IPR000306">
    <property type="entry name" value="Znf_FYVE"/>
</dbReference>
<dbReference type="PANTHER" id="PTHR13510:SF44">
    <property type="entry name" value="RABENOSYN-5"/>
    <property type="match status" value="1"/>
</dbReference>
<feature type="domain" description="RING-type" evidence="5">
    <location>
        <begin position="280"/>
        <end position="328"/>
    </location>
</feature>
<dbReference type="InterPro" id="IPR017455">
    <property type="entry name" value="Znf_FYVE-rel"/>
</dbReference>
<dbReference type="AlphaFoldDB" id="A0A485K435"/>
<evidence type="ECO:0000313" key="9">
    <source>
        <dbReference type="Proteomes" id="UP000332933"/>
    </source>
</evidence>
<organism evidence="8 9">
    <name type="scientific">Aphanomyces stellatus</name>
    <dbReference type="NCBI Taxonomy" id="120398"/>
    <lineage>
        <taxon>Eukaryota</taxon>
        <taxon>Sar</taxon>
        <taxon>Stramenopiles</taxon>
        <taxon>Oomycota</taxon>
        <taxon>Saprolegniomycetes</taxon>
        <taxon>Saprolegniales</taxon>
        <taxon>Verrucalvaceae</taxon>
        <taxon>Aphanomyces</taxon>
    </lineage>
</organism>
<dbReference type="Pfam" id="PF01363">
    <property type="entry name" value="FYVE"/>
    <property type="match status" value="1"/>
</dbReference>
<evidence type="ECO:0000259" key="5">
    <source>
        <dbReference type="PROSITE" id="PS50089"/>
    </source>
</evidence>
<dbReference type="InterPro" id="IPR001841">
    <property type="entry name" value="Znf_RING"/>
</dbReference>
<sequence>MLKLPLPPGYFQCPPLSAAHADEYMRQARDCATDIIQLAQRTKSSADGWSVLLNQSDLKIHRGPDVGTSCLCVASMEIAGTIDEAAALFRMESTEEAKEYVERIGRDLADAVLLYSLQRPSAARPLDKTHIAWTALTSPVKNLVLDRDYVLLECHHEFTQPNTTSGTSRGWVRAMRSIDLACCPDLKEYYGLQRAYTLGSGHVFWESTTRPGYIHAAYVMQASFGGNVTGKLTNFLKDMAMKRRCRSLLDIDRFVRENRLSATPFKSLDQLQPKDGYRKCFQCLAIFGWLKTKTHCAKCGHVFCRSCIQLWNVKSHGVRSKIWACTHCGIGHSARTAAPPSTAVVAKRSDGSHGSASSETSVISMDMMNLAFEEMQEWETHNANRSDCGPQVIRF</sequence>
<dbReference type="SUPFAM" id="SSF57903">
    <property type="entry name" value="FYVE/PHD zinc finger"/>
    <property type="match status" value="1"/>
</dbReference>
<accession>A0A485K435</accession>
<dbReference type="InterPro" id="IPR011011">
    <property type="entry name" value="Znf_FYVE_PHD"/>
</dbReference>
<name>A0A485K435_9STRA</name>
<reference evidence="7" key="2">
    <citation type="submission" date="2019-06" db="EMBL/GenBank/DDBJ databases">
        <title>Genomics analysis of Aphanomyces spp. identifies a new class of oomycete effector associated with host adaptation.</title>
        <authorList>
            <person name="Gaulin E."/>
        </authorList>
    </citation>
    <scope>NUCLEOTIDE SEQUENCE</scope>
    <source>
        <strain evidence="7">CBS 578.67</strain>
    </source>
</reference>
<dbReference type="InterPro" id="IPR017907">
    <property type="entry name" value="Znf_RING_CS"/>
</dbReference>
<dbReference type="CDD" id="cd00065">
    <property type="entry name" value="FYVE_like_SF"/>
    <property type="match status" value="1"/>
</dbReference>
<dbReference type="PROSITE" id="PS50178">
    <property type="entry name" value="ZF_FYVE"/>
    <property type="match status" value="1"/>
</dbReference>
<dbReference type="Gene3D" id="3.30.530.20">
    <property type="match status" value="1"/>
</dbReference>
<keyword evidence="2 4" id="KW-0863">Zinc-finger</keyword>
<dbReference type="PROSITE" id="PS00518">
    <property type="entry name" value="ZF_RING_1"/>
    <property type="match status" value="1"/>
</dbReference>
<dbReference type="OrthoDB" id="5403181at2759"/>
<evidence type="ECO:0000256" key="2">
    <source>
        <dbReference type="ARBA" id="ARBA00022771"/>
    </source>
</evidence>
<evidence type="ECO:0000313" key="8">
    <source>
        <dbReference type="EMBL" id="VFT78132.1"/>
    </source>
</evidence>
<protein>
    <submittedName>
        <fullName evidence="8">Aste57867_908 protein</fullName>
    </submittedName>
</protein>
<dbReference type="InterPro" id="IPR023393">
    <property type="entry name" value="START-like_dom_sf"/>
</dbReference>
<evidence type="ECO:0000259" key="6">
    <source>
        <dbReference type="PROSITE" id="PS50178"/>
    </source>
</evidence>
<dbReference type="Gene3D" id="3.30.40.10">
    <property type="entry name" value="Zinc/RING finger domain, C3HC4 (zinc finger)"/>
    <property type="match status" value="1"/>
</dbReference>
<dbReference type="SUPFAM" id="SSF55961">
    <property type="entry name" value="Bet v1-like"/>
    <property type="match status" value="1"/>
</dbReference>
<keyword evidence="9" id="KW-1185">Reference proteome</keyword>
<evidence type="ECO:0000256" key="3">
    <source>
        <dbReference type="ARBA" id="ARBA00022833"/>
    </source>
</evidence>
<dbReference type="PANTHER" id="PTHR13510">
    <property type="entry name" value="FYVE-FINGER-CONTAINING RAB5 EFFECTOR PROTEIN RABENOSYN-5-RELATED"/>
    <property type="match status" value="1"/>
</dbReference>
<dbReference type="InterPro" id="IPR013083">
    <property type="entry name" value="Znf_RING/FYVE/PHD"/>
</dbReference>
<keyword evidence="3" id="KW-0862">Zinc</keyword>
<reference evidence="8 9" key="1">
    <citation type="submission" date="2019-03" db="EMBL/GenBank/DDBJ databases">
        <authorList>
            <person name="Gaulin E."/>
            <person name="Dumas B."/>
        </authorList>
    </citation>
    <scope>NUCLEOTIDE SEQUENCE [LARGE SCALE GENOMIC DNA]</scope>
    <source>
        <strain evidence="8">CBS 568.67</strain>
    </source>
</reference>
<evidence type="ECO:0000313" key="7">
    <source>
        <dbReference type="EMBL" id="KAF0719614.1"/>
    </source>
</evidence>
<dbReference type="EMBL" id="VJMH01000058">
    <property type="protein sequence ID" value="KAF0719614.1"/>
    <property type="molecule type" value="Genomic_DNA"/>
</dbReference>
<evidence type="ECO:0000256" key="1">
    <source>
        <dbReference type="ARBA" id="ARBA00022723"/>
    </source>
</evidence>